<evidence type="ECO:0000313" key="2">
    <source>
        <dbReference type="EMBL" id="KAK0401320.1"/>
    </source>
</evidence>
<organism evidence="2 3">
    <name type="scientific">Steinernema hermaphroditum</name>
    <dbReference type="NCBI Taxonomy" id="289476"/>
    <lineage>
        <taxon>Eukaryota</taxon>
        <taxon>Metazoa</taxon>
        <taxon>Ecdysozoa</taxon>
        <taxon>Nematoda</taxon>
        <taxon>Chromadorea</taxon>
        <taxon>Rhabditida</taxon>
        <taxon>Tylenchina</taxon>
        <taxon>Panagrolaimomorpha</taxon>
        <taxon>Strongyloidoidea</taxon>
        <taxon>Steinernematidae</taxon>
        <taxon>Steinernema</taxon>
    </lineage>
</organism>
<reference evidence="2" key="1">
    <citation type="submission" date="2023-06" db="EMBL/GenBank/DDBJ databases">
        <title>Genomic analysis of the entomopathogenic nematode Steinernema hermaphroditum.</title>
        <authorList>
            <person name="Schwarz E.M."/>
            <person name="Heppert J.K."/>
            <person name="Baniya A."/>
            <person name="Schwartz H.T."/>
            <person name="Tan C.-H."/>
            <person name="Antoshechkin I."/>
            <person name="Sternberg P.W."/>
            <person name="Goodrich-Blair H."/>
            <person name="Dillman A.R."/>
        </authorList>
    </citation>
    <scope>NUCLEOTIDE SEQUENCE</scope>
    <source>
        <strain evidence="2">PS9179</strain>
        <tissue evidence="2">Whole animal</tissue>
    </source>
</reference>
<keyword evidence="1" id="KW-1133">Transmembrane helix</keyword>
<dbReference type="AlphaFoldDB" id="A0AA39H8R7"/>
<dbReference type="EMBL" id="JAUCMV010000004">
    <property type="protein sequence ID" value="KAK0401320.1"/>
    <property type="molecule type" value="Genomic_DNA"/>
</dbReference>
<evidence type="ECO:0000256" key="1">
    <source>
        <dbReference type="SAM" id="Phobius"/>
    </source>
</evidence>
<accession>A0AA39H8R7</accession>
<name>A0AA39H8R7_9BILA</name>
<dbReference type="Proteomes" id="UP001175271">
    <property type="component" value="Unassembled WGS sequence"/>
</dbReference>
<keyword evidence="3" id="KW-1185">Reference proteome</keyword>
<gene>
    <name evidence="2" type="ORF">QR680_015713</name>
</gene>
<keyword evidence="1" id="KW-0472">Membrane</keyword>
<keyword evidence="1" id="KW-0812">Transmembrane</keyword>
<feature type="transmembrane region" description="Helical" evidence="1">
    <location>
        <begin position="21"/>
        <end position="45"/>
    </location>
</feature>
<sequence length="69" mass="7747">MISDRMFYSPIETVYSVKEKADLFIVTIVCLCLLAIIVTFGLLFWCISKTIEHDEAGDETIDDTLADAV</sequence>
<protein>
    <submittedName>
        <fullName evidence="2">Uncharacterized protein</fullName>
    </submittedName>
</protein>
<proteinExistence type="predicted"/>
<evidence type="ECO:0000313" key="3">
    <source>
        <dbReference type="Proteomes" id="UP001175271"/>
    </source>
</evidence>
<comment type="caution">
    <text evidence="2">The sequence shown here is derived from an EMBL/GenBank/DDBJ whole genome shotgun (WGS) entry which is preliminary data.</text>
</comment>